<dbReference type="InterPro" id="IPR002885">
    <property type="entry name" value="PPR_rpt"/>
</dbReference>
<feature type="transmembrane region" description="Helical" evidence="3">
    <location>
        <begin position="178"/>
        <end position="198"/>
    </location>
</feature>
<dbReference type="NCBIfam" id="TIGR00756">
    <property type="entry name" value="PPR"/>
    <property type="match status" value="2"/>
</dbReference>
<dbReference type="PROSITE" id="PS51375">
    <property type="entry name" value="PPR"/>
    <property type="match status" value="1"/>
</dbReference>
<feature type="transmembrane region" description="Helical" evidence="3">
    <location>
        <begin position="277"/>
        <end position="299"/>
    </location>
</feature>
<reference evidence="5" key="1">
    <citation type="submission" date="2021-02" db="EMBL/GenBank/DDBJ databases">
        <authorList>
            <person name="Nowell W R."/>
        </authorList>
    </citation>
    <scope>NUCLEOTIDE SEQUENCE</scope>
</reference>
<evidence type="ECO:0000256" key="2">
    <source>
        <dbReference type="PROSITE-ProRule" id="PRU00708"/>
    </source>
</evidence>
<dbReference type="Pfam" id="PF20430">
    <property type="entry name" value="Eplus_motif"/>
    <property type="match status" value="1"/>
</dbReference>
<keyword evidence="3" id="KW-0812">Transmembrane</keyword>
<gene>
    <name evidence="5" type="ORF">UXM345_LOCUS27588</name>
</gene>
<evidence type="ECO:0000313" key="6">
    <source>
        <dbReference type="Proteomes" id="UP000663842"/>
    </source>
</evidence>
<dbReference type="Gene3D" id="1.25.40.10">
    <property type="entry name" value="Tetratricopeptide repeat domain"/>
    <property type="match status" value="3"/>
</dbReference>
<keyword evidence="3" id="KW-0472">Membrane</keyword>
<dbReference type="InterPro" id="IPR046960">
    <property type="entry name" value="PPR_At4g14850-like_plant"/>
</dbReference>
<dbReference type="GO" id="GO:0008270">
    <property type="term" value="F:zinc ion binding"/>
    <property type="evidence" value="ECO:0007669"/>
    <property type="project" value="InterPro"/>
</dbReference>
<evidence type="ECO:0000313" key="5">
    <source>
        <dbReference type="EMBL" id="CAF4193723.1"/>
    </source>
</evidence>
<dbReference type="PANTHER" id="PTHR47926:SF347">
    <property type="entry name" value="PENTATRICOPEPTIDE REPEAT-CONTAINING PROTEIN"/>
    <property type="match status" value="1"/>
</dbReference>
<dbReference type="Pfam" id="PF14432">
    <property type="entry name" value="DYW_deaminase"/>
    <property type="match status" value="1"/>
</dbReference>
<dbReference type="Pfam" id="PF15993">
    <property type="entry name" value="Fuseless"/>
    <property type="match status" value="1"/>
</dbReference>
<dbReference type="InterPro" id="IPR032867">
    <property type="entry name" value="DYW_dom"/>
</dbReference>
<feature type="transmembrane region" description="Helical" evidence="3">
    <location>
        <begin position="149"/>
        <end position="166"/>
    </location>
</feature>
<dbReference type="GO" id="GO:0003723">
    <property type="term" value="F:RNA binding"/>
    <property type="evidence" value="ECO:0007669"/>
    <property type="project" value="InterPro"/>
</dbReference>
<feature type="transmembrane region" description="Helical" evidence="3">
    <location>
        <begin position="218"/>
        <end position="237"/>
    </location>
</feature>
<dbReference type="Proteomes" id="UP000663842">
    <property type="component" value="Unassembled WGS sequence"/>
</dbReference>
<comment type="caution">
    <text evidence="5">The sequence shown here is derived from an EMBL/GenBank/DDBJ whole genome shotgun (WGS) entry which is preliminary data.</text>
</comment>
<feature type="domain" description="DYW" evidence="4">
    <location>
        <begin position="1056"/>
        <end position="1150"/>
    </location>
</feature>
<evidence type="ECO:0000259" key="4">
    <source>
        <dbReference type="Pfam" id="PF14432"/>
    </source>
</evidence>
<dbReference type="AlphaFoldDB" id="A0A820B5D4"/>
<feature type="transmembrane region" description="Helical" evidence="3">
    <location>
        <begin position="85"/>
        <end position="108"/>
    </location>
</feature>
<dbReference type="InterPro" id="IPR011990">
    <property type="entry name" value="TPR-like_helical_dom_sf"/>
</dbReference>
<keyword evidence="3" id="KW-1133">Transmembrane helix</keyword>
<feature type="repeat" description="PPR" evidence="2">
    <location>
        <begin position="742"/>
        <end position="776"/>
    </location>
</feature>
<accession>A0A820B5D4</accession>
<dbReference type="GO" id="GO:0009451">
    <property type="term" value="P:RNA modification"/>
    <property type="evidence" value="ECO:0007669"/>
    <property type="project" value="InterPro"/>
</dbReference>
<keyword evidence="1" id="KW-0677">Repeat</keyword>
<organism evidence="5 6">
    <name type="scientific">Rotaria magnacalcarata</name>
    <dbReference type="NCBI Taxonomy" id="392030"/>
    <lineage>
        <taxon>Eukaryota</taxon>
        <taxon>Metazoa</taxon>
        <taxon>Spiralia</taxon>
        <taxon>Gnathifera</taxon>
        <taxon>Rotifera</taxon>
        <taxon>Eurotatoria</taxon>
        <taxon>Bdelloidea</taxon>
        <taxon>Philodinida</taxon>
        <taxon>Philodinidae</taxon>
        <taxon>Rotaria</taxon>
    </lineage>
</organism>
<evidence type="ECO:0000256" key="1">
    <source>
        <dbReference type="ARBA" id="ARBA00022737"/>
    </source>
</evidence>
<evidence type="ECO:0000256" key="3">
    <source>
        <dbReference type="SAM" id="Phobius"/>
    </source>
</evidence>
<dbReference type="InterPro" id="IPR046849">
    <property type="entry name" value="E2_motif"/>
</dbReference>
<dbReference type="FunFam" id="1.25.40.10:FF:000158">
    <property type="entry name" value="pentatricopeptide repeat-containing protein At2g33680"/>
    <property type="match status" value="1"/>
</dbReference>
<proteinExistence type="predicted"/>
<dbReference type="Pfam" id="PF01535">
    <property type="entry name" value="PPR"/>
    <property type="match status" value="7"/>
</dbReference>
<dbReference type="EMBL" id="CAJOBF010006006">
    <property type="protein sequence ID" value="CAF4193723.1"/>
    <property type="molecule type" value="Genomic_DNA"/>
</dbReference>
<dbReference type="PANTHER" id="PTHR47926">
    <property type="entry name" value="PENTATRICOPEPTIDE REPEAT-CONTAINING PROTEIN"/>
    <property type="match status" value="1"/>
</dbReference>
<sequence>MLPVFLTKGENPHLNTSNNNQRRFSIVSKNFDNEYHNQQQIQVIDSELSQPLPNADGSTSRRRLTQIISIVENSEENVIKPKGRYLLLFIVEPILTGCFLFPILVLFWDCGWNLTVTMINSLNNYPLAYNLDKGNYTSEDYGDYSPQSLIVPYVIVEILLLILYLCQDLLYDFLKRQHTVVGMILLKIHTLLLASFYIVQWEMIWTILDQYTPTDWTFLMVLSLASLFALTVLTGTLSDMVCSPFVVSYDSIDHCIQFECPLVTAQMDRWKINLMNFILYEFIISNITIIGWHGFYVILDQYLYPDDTTMSAWICLLIGYPLYFPLMYCQYYFEKFNLKYELWAVFSENFPQFHRNIIHALAFASCLFVWRGFWVLYDTYLRIFEIYYETYLLISLLSFGFLSIIQTFSSMNGPLKTIEDNFRCLNHRLSSLIIFVKRSVANQSNFDLGKQMKLLNDNKQFKKSLELFDKHKKNNIETFSSLIITQALKACAHLEDFQRAETIYHLISSRIKDDLYILASLIHLYMQCGDVARAESLFDTATTKTLSMYGAMMKGYIKNNQANKAIDLFNEIKNPNEVIIMVLFNACAQLGTIEALNLTKKVSKEIPKSFHLNPRLITSLLDALMQLGHVVDAHLLFSRSQNKVLPMYGAMMKGYIKNNMANKTIDLFNEIKHPDEIVTILLFNACAQLRTPQALELAKTVSKKMPECFYSNIRIPTSLFNALIKCGDCSSAEILFVKMRKSVEAYGNLMNGFNHDNNPSKTLDLFNQMKHNGINANIIIYLCVIKALSQIGDYELCQSIVKEIPHCFLVDHKIQSALIDMWGKTGSVDQAKQIFEKILEPNHIGYTAMINCYGLNGMGIQSIELYRKMPQQLIDEVAYVSVLNACSHSGLVDEARSIFRNIEIKTESIYATMIDCLSRAYCFREAQELIEEYERLNSPVIVMYMALLSGARNEKNSDLSQNIYDRMKNLFPQMTNPLISAAVLLANVYASSGDIDKASDIRIQLNKSGLKKKIGLTWTVTNGEIYQFRAHDQSHPRSDEIYVELEKISKELTQHGHEYDSSWITRSLNQDETVASVLCGHSEKLAIAWNFVANPNTTRIQLTKNLRVCGDCHRATKLIAAIRQCEIIVRDANRIHHFYTNGQCSCSDYF</sequence>
<name>A0A820B5D4_9BILA</name>
<protein>
    <recommendedName>
        <fullName evidence="4">DYW domain-containing protein</fullName>
    </recommendedName>
</protein>
<feature type="transmembrane region" description="Helical" evidence="3">
    <location>
        <begin position="386"/>
        <end position="405"/>
    </location>
</feature>
<feature type="transmembrane region" description="Helical" evidence="3">
    <location>
        <begin position="311"/>
        <end position="333"/>
    </location>
</feature>
<dbReference type="InterPro" id="IPR032751">
    <property type="entry name" value="Fuseless"/>
</dbReference>
<dbReference type="GO" id="GO:0048731">
    <property type="term" value="P:system development"/>
    <property type="evidence" value="ECO:0007669"/>
    <property type="project" value="UniProtKB-ARBA"/>
</dbReference>